<dbReference type="EMBL" id="AHZU02001567">
    <property type="protein sequence ID" value="KFG31064.1"/>
    <property type="molecule type" value="Genomic_DNA"/>
</dbReference>
<dbReference type="Gene3D" id="3.20.20.10">
    <property type="entry name" value="Alanine racemase"/>
    <property type="match status" value="1"/>
</dbReference>
<comment type="similarity">
    <text evidence="2">Belongs to the pyridoxal phosphate-binding protein YggS/PROSC family.</text>
</comment>
<feature type="region of interest" description="Disordered" evidence="3">
    <location>
        <begin position="383"/>
        <end position="402"/>
    </location>
</feature>
<dbReference type="Proteomes" id="UP000028837">
    <property type="component" value="Unassembled WGS sequence"/>
</dbReference>
<feature type="region of interest" description="Disordered" evidence="3">
    <location>
        <begin position="465"/>
        <end position="500"/>
    </location>
</feature>
<accession>A0A086JFZ6</accession>
<dbReference type="HAMAP" id="MF_02087">
    <property type="entry name" value="PLP_homeostasis"/>
    <property type="match status" value="1"/>
</dbReference>
<comment type="caution">
    <text evidence="4">The sequence shown here is derived from an EMBL/GenBank/DDBJ whole genome shotgun (WGS) entry which is preliminary data.</text>
</comment>
<feature type="compositionally biased region" description="Basic and acidic residues" evidence="3">
    <location>
        <begin position="388"/>
        <end position="397"/>
    </location>
</feature>
<dbReference type="SUPFAM" id="SSF51419">
    <property type="entry name" value="PLP-binding barrel"/>
    <property type="match status" value="2"/>
</dbReference>
<evidence type="ECO:0000256" key="3">
    <source>
        <dbReference type="SAM" id="MobiDB-lite"/>
    </source>
</evidence>
<comment type="function">
    <text evidence="2">Pyridoxal 5'-phosphate (PLP)-binding protein, which may be involved in intracellular homeostatic regulation of pyridoxal 5'-phosphate (PLP), the active form of vitamin B6.</text>
</comment>
<dbReference type="NCBIfam" id="TIGR00044">
    <property type="entry name" value="YggS family pyridoxal phosphate-dependent enzyme"/>
    <property type="match status" value="1"/>
</dbReference>
<evidence type="ECO:0000256" key="1">
    <source>
        <dbReference type="ARBA" id="ARBA00022898"/>
    </source>
</evidence>
<dbReference type="GO" id="GO:0030170">
    <property type="term" value="F:pyridoxal phosphate binding"/>
    <property type="evidence" value="ECO:0007669"/>
    <property type="project" value="UniProtKB-UniRule"/>
</dbReference>
<dbReference type="AlphaFoldDB" id="A0A086JFZ6"/>
<dbReference type="PANTHER" id="PTHR10146:SF14">
    <property type="entry name" value="PYRIDOXAL PHOSPHATE HOMEOSTASIS PROTEIN"/>
    <property type="match status" value="1"/>
</dbReference>
<dbReference type="InterPro" id="IPR029066">
    <property type="entry name" value="PLP-binding_barrel"/>
</dbReference>
<proteinExistence type="inferred from homology"/>
<dbReference type="VEuPathDB" id="ToxoDB:TGDOM2_318720"/>
<gene>
    <name evidence="4" type="ORF">TGDOM2_318720</name>
</gene>
<name>A0A086JFZ6_TOXGO</name>
<dbReference type="InterPro" id="IPR011078">
    <property type="entry name" value="PyrdxlP_homeostasis"/>
</dbReference>
<sequence>MHDIHDSDVRGVICGWPLLGRLPENKAFVILLLSLAFSRLNASEFACFSRVVARFSQRSSLSSPHRMFSKRAFGPTLPRTLDRNVVSSFSFPFRPYFLSPSSPSPPSKSSLSFSSRFPCSSSPAFFSCSRHRSFASFHSPCPFPSLFWASSWPPSGQDEALRSLPACSSAAREQKRGTRTKHDLSFLPRDFSISLQEEEMAFDASSLDLLIRENLKRVREEILTLSVRRSVAPSAVNDKGNDAKTDSACSSLPSWSSCEGALRETEGCVRLLAVSKYQPASAVAAAALAGQRHFGENYVQELVEKATQLCHLDLKWHMIGHLQSNKAKQLLMGCPQLYAVETVDSKKLAKTLNDAVAAVLSQRNGAPLRVLVQVNASDEASKSGVRLHSVDGNRGETETPCGDSEVRELVEYIVDSCPHLRFSGLMTIGHPDPERTSGTFAKMATLRLDLLKLPHVRQVFMSRTESAGEREAYDRSERKSSNTSEAARNTRNKAEEARPLHAAFDRDDLFELSMGMSGDMAEAIIHGSTEVRIGTAIFGSRPLQPKSRS</sequence>
<evidence type="ECO:0000313" key="5">
    <source>
        <dbReference type="Proteomes" id="UP000028837"/>
    </source>
</evidence>
<dbReference type="OrthoDB" id="10264196at2759"/>
<feature type="compositionally biased region" description="Basic and acidic residues" evidence="3">
    <location>
        <begin position="466"/>
        <end position="480"/>
    </location>
</feature>
<protein>
    <recommendedName>
        <fullName evidence="2">Pyridoxal phosphate homeostasis protein</fullName>
        <shortName evidence="2">PLP homeostasis protein</shortName>
    </recommendedName>
</protein>
<evidence type="ECO:0000256" key="2">
    <source>
        <dbReference type="HAMAP-Rule" id="MF_03225"/>
    </source>
</evidence>
<organism evidence="4 5">
    <name type="scientific">Toxoplasma gondii GAB2-2007-GAL-DOM2</name>
    <dbReference type="NCBI Taxonomy" id="1130820"/>
    <lineage>
        <taxon>Eukaryota</taxon>
        <taxon>Sar</taxon>
        <taxon>Alveolata</taxon>
        <taxon>Apicomplexa</taxon>
        <taxon>Conoidasida</taxon>
        <taxon>Coccidia</taxon>
        <taxon>Eucoccidiorida</taxon>
        <taxon>Eimeriorina</taxon>
        <taxon>Sarcocystidae</taxon>
        <taxon>Toxoplasma</taxon>
    </lineage>
</organism>
<reference evidence="4 5" key="1">
    <citation type="submission" date="2014-02" db="EMBL/GenBank/DDBJ databases">
        <authorList>
            <person name="Sibley D."/>
            <person name="Venepally P."/>
            <person name="Karamycheva S."/>
            <person name="Hadjithomas M."/>
            <person name="Khan A."/>
            <person name="Brunk B."/>
            <person name="Roos D."/>
            <person name="Caler E."/>
            <person name="Lorenzi H."/>
        </authorList>
    </citation>
    <scope>NUCLEOTIDE SEQUENCE [LARGE SCALE GENOMIC DNA]</scope>
    <source>
        <strain evidence="4 5">GAB2-2007-GAL-DOM2</strain>
    </source>
</reference>
<evidence type="ECO:0000313" key="4">
    <source>
        <dbReference type="EMBL" id="KFG31064.1"/>
    </source>
</evidence>
<dbReference type="PANTHER" id="PTHR10146">
    <property type="entry name" value="PROLINE SYNTHETASE CO-TRANSCRIBED BACTERIAL HOMOLOG PROTEIN"/>
    <property type="match status" value="1"/>
</dbReference>
<keyword evidence="1 2" id="KW-0663">Pyridoxal phosphate</keyword>
<dbReference type="PROSITE" id="PS01211">
    <property type="entry name" value="UPF0001"/>
    <property type="match status" value="1"/>
</dbReference>
<feature type="modified residue" description="N6-(pyridoxal phosphate)lysine" evidence="2">
    <location>
        <position position="276"/>
    </location>
</feature>